<keyword evidence="2 4" id="KW-0479">Metal-binding</keyword>
<dbReference type="AlphaFoldDB" id="A0A1I6A1F7"/>
<dbReference type="Gene3D" id="1.10.760.10">
    <property type="entry name" value="Cytochrome c-like domain"/>
    <property type="match status" value="1"/>
</dbReference>
<dbReference type="EMBL" id="FOXV01000014">
    <property type="protein sequence ID" value="SFQ62512.1"/>
    <property type="molecule type" value="Genomic_DNA"/>
</dbReference>
<dbReference type="RefSeq" id="WP_245760295.1">
    <property type="nucleotide sequence ID" value="NZ_FOXV01000014.1"/>
</dbReference>
<dbReference type="STRING" id="93684.SAMN05421853_1149"/>
<name>A0A1I6A1F7_9RHOB</name>
<feature type="signal peptide" evidence="5">
    <location>
        <begin position="1"/>
        <end position="17"/>
    </location>
</feature>
<dbReference type="PROSITE" id="PS51007">
    <property type="entry name" value="CYTC"/>
    <property type="match status" value="1"/>
</dbReference>
<sequence length="148" mass="15431">MKTTGLMALGLAVATLAACDETGMQTTTAASAGMPSAAEGEQLFMEYCAACHGADAKGDGRMARAMRVPPKNLTLLSVRSGDTFPTARVLSTIDGYARSDIDGPAMPEFGELLSGELVPYDSGDGVLTPTPRKLVAITEYLRSIQAAR</sequence>
<organism evidence="7 8">
    <name type="scientific">Roseivivax halotolerans</name>
    <dbReference type="NCBI Taxonomy" id="93684"/>
    <lineage>
        <taxon>Bacteria</taxon>
        <taxon>Pseudomonadati</taxon>
        <taxon>Pseudomonadota</taxon>
        <taxon>Alphaproteobacteria</taxon>
        <taxon>Rhodobacterales</taxon>
        <taxon>Roseobacteraceae</taxon>
        <taxon>Roseivivax</taxon>
    </lineage>
</organism>
<evidence type="ECO:0000256" key="2">
    <source>
        <dbReference type="ARBA" id="ARBA00022723"/>
    </source>
</evidence>
<dbReference type="InterPro" id="IPR009056">
    <property type="entry name" value="Cyt_c-like_dom"/>
</dbReference>
<evidence type="ECO:0000259" key="6">
    <source>
        <dbReference type="PROSITE" id="PS51007"/>
    </source>
</evidence>
<keyword evidence="1 4" id="KW-0349">Heme</keyword>
<dbReference type="SUPFAM" id="SSF46626">
    <property type="entry name" value="Cytochrome c"/>
    <property type="match status" value="1"/>
</dbReference>
<dbReference type="Pfam" id="PF13442">
    <property type="entry name" value="Cytochrome_CBB3"/>
    <property type="match status" value="1"/>
</dbReference>
<evidence type="ECO:0000313" key="7">
    <source>
        <dbReference type="EMBL" id="SFQ62512.1"/>
    </source>
</evidence>
<feature type="chain" id="PRO_5017265459" evidence="5">
    <location>
        <begin position="18"/>
        <end position="148"/>
    </location>
</feature>
<evidence type="ECO:0000256" key="1">
    <source>
        <dbReference type="ARBA" id="ARBA00022617"/>
    </source>
</evidence>
<keyword evidence="8" id="KW-1185">Reference proteome</keyword>
<evidence type="ECO:0000256" key="4">
    <source>
        <dbReference type="PROSITE-ProRule" id="PRU00433"/>
    </source>
</evidence>
<dbReference type="GO" id="GO:0046872">
    <property type="term" value="F:metal ion binding"/>
    <property type="evidence" value="ECO:0007669"/>
    <property type="project" value="UniProtKB-KW"/>
</dbReference>
<evidence type="ECO:0000256" key="3">
    <source>
        <dbReference type="ARBA" id="ARBA00023004"/>
    </source>
</evidence>
<dbReference type="PROSITE" id="PS51257">
    <property type="entry name" value="PROKAR_LIPOPROTEIN"/>
    <property type="match status" value="1"/>
</dbReference>
<reference evidence="8" key="1">
    <citation type="submission" date="2016-10" db="EMBL/GenBank/DDBJ databases">
        <authorList>
            <person name="Varghese N."/>
            <person name="Submissions S."/>
        </authorList>
    </citation>
    <scope>NUCLEOTIDE SEQUENCE [LARGE SCALE GENOMIC DNA]</scope>
    <source>
        <strain evidence="8">JCM 10271</strain>
    </source>
</reference>
<dbReference type="GO" id="GO:0009055">
    <property type="term" value="F:electron transfer activity"/>
    <property type="evidence" value="ECO:0007669"/>
    <property type="project" value="InterPro"/>
</dbReference>
<dbReference type="InterPro" id="IPR036909">
    <property type="entry name" value="Cyt_c-like_dom_sf"/>
</dbReference>
<evidence type="ECO:0000256" key="5">
    <source>
        <dbReference type="SAM" id="SignalP"/>
    </source>
</evidence>
<keyword evidence="5" id="KW-0732">Signal</keyword>
<protein>
    <submittedName>
        <fullName evidence="7">Cytochrome C oxidase, cbb3-type, subunit III</fullName>
    </submittedName>
</protein>
<gene>
    <name evidence="7" type="ORF">SAMN05421853_1149</name>
</gene>
<evidence type="ECO:0000313" key="8">
    <source>
        <dbReference type="Proteomes" id="UP000243106"/>
    </source>
</evidence>
<proteinExistence type="predicted"/>
<accession>A0A1I6A1F7</accession>
<feature type="domain" description="Cytochrome c" evidence="6">
    <location>
        <begin position="35"/>
        <end position="145"/>
    </location>
</feature>
<keyword evidence="3 4" id="KW-0408">Iron</keyword>
<dbReference type="GO" id="GO:0020037">
    <property type="term" value="F:heme binding"/>
    <property type="evidence" value="ECO:0007669"/>
    <property type="project" value="InterPro"/>
</dbReference>
<dbReference type="Proteomes" id="UP000243106">
    <property type="component" value="Unassembled WGS sequence"/>
</dbReference>